<dbReference type="STRING" id="1227499.C493_08396"/>
<dbReference type="EMBL" id="AOHZ01000041">
    <property type="protein sequence ID" value="ELY57491.1"/>
    <property type="molecule type" value="Genomic_DNA"/>
</dbReference>
<evidence type="ECO:0000313" key="4">
    <source>
        <dbReference type="EMBL" id="ELY57491.1"/>
    </source>
</evidence>
<dbReference type="GO" id="GO:0015689">
    <property type="term" value="P:molybdate ion transport"/>
    <property type="evidence" value="ECO:0007669"/>
    <property type="project" value="InterPro"/>
</dbReference>
<dbReference type="InterPro" id="IPR036388">
    <property type="entry name" value="WH-like_DNA-bd_sf"/>
</dbReference>
<protein>
    <submittedName>
        <fullName evidence="4">ModE family transcriptional regulator</fullName>
    </submittedName>
</protein>
<dbReference type="InterPro" id="IPR051815">
    <property type="entry name" value="Molybdate_resp_trans_reg"/>
</dbReference>
<dbReference type="SUPFAM" id="SSF50331">
    <property type="entry name" value="MOP-like"/>
    <property type="match status" value="1"/>
</dbReference>
<gene>
    <name evidence="4" type="ORF">C493_08396</name>
</gene>
<dbReference type="PROSITE" id="PS51866">
    <property type="entry name" value="MOP"/>
    <property type="match status" value="1"/>
</dbReference>
<dbReference type="eggNOG" id="arCOG00223">
    <property type="taxonomic scope" value="Archaea"/>
</dbReference>
<proteinExistence type="predicted"/>
<comment type="caution">
    <text evidence="4">The sequence shown here is derived from an EMBL/GenBank/DDBJ whole genome shotgun (WGS) entry which is preliminary data.</text>
</comment>
<evidence type="ECO:0000256" key="1">
    <source>
        <dbReference type="ARBA" id="ARBA00004202"/>
    </source>
</evidence>
<reference evidence="4 5" key="1">
    <citation type="journal article" date="2014" name="PLoS Genet.">
        <title>Phylogenetically driven sequencing of extremely halophilic archaea reveals strategies for static and dynamic osmo-response.</title>
        <authorList>
            <person name="Becker E.A."/>
            <person name="Seitzer P.M."/>
            <person name="Tritt A."/>
            <person name="Larsen D."/>
            <person name="Krusor M."/>
            <person name="Yao A.I."/>
            <person name="Wu D."/>
            <person name="Madern D."/>
            <person name="Eisen J.A."/>
            <person name="Darling A.E."/>
            <person name="Facciotti M.T."/>
        </authorList>
    </citation>
    <scope>NUCLEOTIDE SEQUENCE [LARGE SCALE GENOMIC DNA]</scope>
    <source>
        <strain evidence="4 5">JCM 12255</strain>
    </source>
</reference>
<dbReference type="GO" id="GO:0005886">
    <property type="term" value="C:plasma membrane"/>
    <property type="evidence" value="ECO:0007669"/>
    <property type="project" value="UniProtKB-SubCell"/>
</dbReference>
<dbReference type="RefSeq" id="WP_007258978.1">
    <property type="nucleotide sequence ID" value="NZ_AOHZ01000041.1"/>
</dbReference>
<keyword evidence="5" id="KW-1185">Reference proteome</keyword>
<dbReference type="PANTHER" id="PTHR30432">
    <property type="entry name" value="TRANSCRIPTIONAL REGULATOR MODE"/>
    <property type="match status" value="1"/>
</dbReference>
<sequence length="240" mass="25747">MTIERDYSPKLAVEDVTIDRRDVEMLDAIDRYGSMHKAADELGRSYARVQNRVVEIEDAVGPITERTRGGSGGGGTELTQTARELRQQFDRHDAELDGVAQVTESVFSGTVRDRTGELATVETPIGPILALVPEGASSVQLTVRSDAVVLTDPSEAPRADDTSLRNQFTGRIERLEPGDAIARVTVRLGGDEERDGEQTIQALITASSAERLALESGQSITVSFKATAARGVPVDPGSAE</sequence>
<evidence type="ECO:0000313" key="5">
    <source>
        <dbReference type="Proteomes" id="UP000011602"/>
    </source>
</evidence>
<dbReference type="Gene3D" id="2.40.50.100">
    <property type="match status" value="1"/>
</dbReference>
<evidence type="ECO:0000256" key="2">
    <source>
        <dbReference type="ARBA" id="ARBA00022505"/>
    </source>
</evidence>
<dbReference type="PANTHER" id="PTHR30432:SF1">
    <property type="entry name" value="DNA-BINDING TRANSCRIPTIONAL DUAL REGULATOR MODE"/>
    <property type="match status" value="1"/>
</dbReference>
<dbReference type="InterPro" id="IPR036390">
    <property type="entry name" value="WH_DNA-bd_sf"/>
</dbReference>
<dbReference type="Proteomes" id="UP000011602">
    <property type="component" value="Unassembled WGS sequence"/>
</dbReference>
<dbReference type="PATRIC" id="fig|1227499.3.peg.1695"/>
<dbReference type="InterPro" id="IPR004606">
    <property type="entry name" value="Mop_domain"/>
</dbReference>
<feature type="domain" description="Mop" evidence="3">
    <location>
        <begin position="161"/>
        <end position="233"/>
    </location>
</feature>
<organism evidence="4 5">
    <name type="scientific">Natronolimnohabitans innermongolicus JCM 12255</name>
    <dbReference type="NCBI Taxonomy" id="1227499"/>
    <lineage>
        <taxon>Archaea</taxon>
        <taxon>Methanobacteriati</taxon>
        <taxon>Methanobacteriota</taxon>
        <taxon>Stenosarchaea group</taxon>
        <taxon>Halobacteria</taxon>
        <taxon>Halobacteriales</taxon>
        <taxon>Natrialbaceae</taxon>
        <taxon>Natronolimnohabitans</taxon>
    </lineage>
</organism>
<dbReference type="InterPro" id="IPR005116">
    <property type="entry name" value="Transp-assoc_OB_typ1"/>
</dbReference>
<dbReference type="AlphaFoldDB" id="L9X7W2"/>
<dbReference type="SUPFAM" id="SSF46785">
    <property type="entry name" value="Winged helix' DNA-binding domain"/>
    <property type="match status" value="1"/>
</dbReference>
<dbReference type="Pfam" id="PF03459">
    <property type="entry name" value="TOBE"/>
    <property type="match status" value="1"/>
</dbReference>
<comment type="subcellular location">
    <subcellularLocation>
        <location evidence="1">Cell membrane</location>
        <topology evidence="1">Peripheral membrane protein</topology>
    </subcellularLocation>
</comment>
<accession>L9X7W2</accession>
<dbReference type="InterPro" id="IPR008995">
    <property type="entry name" value="Mo/tungstate-bd_C_term_dom"/>
</dbReference>
<dbReference type="Gene3D" id="1.10.10.10">
    <property type="entry name" value="Winged helix-like DNA-binding domain superfamily/Winged helix DNA-binding domain"/>
    <property type="match status" value="1"/>
</dbReference>
<name>L9X7W2_9EURY</name>
<evidence type="ECO:0000259" key="3">
    <source>
        <dbReference type="PROSITE" id="PS51866"/>
    </source>
</evidence>
<dbReference type="OrthoDB" id="70912at2157"/>
<keyword evidence="2" id="KW-0500">Molybdenum</keyword>
<dbReference type="eggNOG" id="arCOG00228">
    <property type="taxonomic scope" value="Archaea"/>
</dbReference>